<name>I4B1K2_TURPD</name>
<evidence type="ECO:0000256" key="10">
    <source>
        <dbReference type="ARBA" id="ARBA00023146"/>
    </source>
</evidence>
<evidence type="ECO:0000256" key="3">
    <source>
        <dbReference type="ARBA" id="ARBA00010728"/>
    </source>
</evidence>
<dbReference type="HOGENOM" id="CLU_023797_1_1_12"/>
<evidence type="ECO:0000256" key="13">
    <source>
        <dbReference type="ARBA" id="ARBA00048823"/>
    </source>
</evidence>
<dbReference type="Proteomes" id="UP000006048">
    <property type="component" value="Chromosome"/>
</dbReference>
<evidence type="ECO:0000256" key="7">
    <source>
        <dbReference type="ARBA" id="ARBA00022741"/>
    </source>
</evidence>
<comment type="subcellular location">
    <subcellularLocation>
        <location evidence="1">Cytoplasm</location>
    </subcellularLocation>
</comment>
<feature type="coiled-coil region" evidence="17">
    <location>
        <begin position="32"/>
        <end position="92"/>
    </location>
</feature>
<dbReference type="PANTHER" id="PTHR43697:SF1">
    <property type="entry name" value="SERINE--TRNA LIGASE"/>
    <property type="match status" value="1"/>
</dbReference>
<dbReference type="InterPro" id="IPR033729">
    <property type="entry name" value="SerRS_core"/>
</dbReference>
<evidence type="ECO:0000256" key="15">
    <source>
        <dbReference type="PIRSR" id="PIRSR001529-1"/>
    </source>
</evidence>
<reference evidence="19 20" key="1">
    <citation type="submission" date="2012-06" db="EMBL/GenBank/DDBJ databases">
        <title>The complete chromosome of genome of Turneriella parva DSM 21527.</title>
        <authorList>
            <consortium name="US DOE Joint Genome Institute (JGI-PGF)"/>
            <person name="Lucas S."/>
            <person name="Han J."/>
            <person name="Lapidus A."/>
            <person name="Bruce D."/>
            <person name="Goodwin L."/>
            <person name="Pitluck S."/>
            <person name="Peters L."/>
            <person name="Kyrpides N."/>
            <person name="Mavromatis K."/>
            <person name="Ivanova N."/>
            <person name="Mikhailova N."/>
            <person name="Chertkov O."/>
            <person name="Detter J.C."/>
            <person name="Tapia R."/>
            <person name="Han C."/>
            <person name="Land M."/>
            <person name="Hauser L."/>
            <person name="Markowitz V."/>
            <person name="Cheng J.-F."/>
            <person name="Hugenholtz P."/>
            <person name="Woyke T."/>
            <person name="Wu D."/>
            <person name="Gronow S."/>
            <person name="Wellnitz S."/>
            <person name="Brambilla E."/>
            <person name="Klenk H.-P."/>
            <person name="Eisen J.A."/>
        </authorList>
    </citation>
    <scope>NUCLEOTIDE SEQUENCE [LARGE SCALE GENOMIC DNA]</scope>
    <source>
        <strain evidence="20">ATCC BAA-1111 / DSM 21527 / NCTC 11395 / H</strain>
    </source>
</reference>
<evidence type="ECO:0000256" key="14">
    <source>
        <dbReference type="NCBIfam" id="TIGR00414"/>
    </source>
</evidence>
<protein>
    <recommendedName>
        <fullName evidence="11 14">Serine--tRNA ligase</fullName>
        <ecNumber evidence="4 14">6.1.1.11</ecNumber>
    </recommendedName>
</protein>
<comment type="similarity">
    <text evidence="3">Belongs to the class-II aminoacyl-tRNA synthetase family. Type-1 seryl-tRNA synthetase subfamily.</text>
</comment>
<dbReference type="InterPro" id="IPR006195">
    <property type="entry name" value="aa-tRNA-synth_II"/>
</dbReference>
<dbReference type="NCBIfam" id="TIGR00414">
    <property type="entry name" value="serS"/>
    <property type="match status" value="1"/>
</dbReference>
<dbReference type="SUPFAM" id="SSF55681">
    <property type="entry name" value="Class II aaRS and biotin synthetases"/>
    <property type="match status" value="1"/>
</dbReference>
<sequence length="419" mass="47716">MIDHQLLKTDEGFERVLQSLAKRGDTASAADLKEAAEKRRLMIREVEALSNERNVQSKKLGELKAQGKQAEFDALRETMKDVADRLKALKEEEAPIEERFQNLLARLPNILDEKVPAGKDETENVVVRTVGEIPQFDFEVKPHYEIAESQSLVDFERGVKISGARFYVYNEQIARLERQLANLMLDLHAEAGYKERMVPLLVKDECMFGTGQFPKFNDEYYRMEKDGLSLIPTGEVPLTNLYADEILNAAELPIKLTAFTPCFRREAGSAGKDTRGLVRVHQFNKVELVKFVRPEESEKEWISLTHDAERVLQKLGLTYRVLSLCSGDMGFTSSITYDLEIYMPGLKRWLEISSCSNFKDFQARRAKIRYKNEAGKNEYVHTINGSGVAAGRLVAALLEYHQTPFGKVDWRAIEAKLKS</sequence>
<dbReference type="InterPro" id="IPR002314">
    <property type="entry name" value="aa-tRNA-synt_IIb"/>
</dbReference>
<dbReference type="Gene3D" id="1.10.287.40">
    <property type="entry name" value="Serine-tRNA synthetase, tRNA binding domain"/>
    <property type="match status" value="1"/>
</dbReference>
<dbReference type="RefSeq" id="WP_014801679.1">
    <property type="nucleotide sequence ID" value="NC_018020.1"/>
</dbReference>
<dbReference type="InterPro" id="IPR045864">
    <property type="entry name" value="aa-tRNA-synth_II/BPL/LPL"/>
</dbReference>
<evidence type="ECO:0000256" key="5">
    <source>
        <dbReference type="ARBA" id="ARBA00022490"/>
    </source>
</evidence>
<dbReference type="GO" id="GO:0004828">
    <property type="term" value="F:serine-tRNA ligase activity"/>
    <property type="evidence" value="ECO:0007669"/>
    <property type="project" value="UniProtKB-UniRule"/>
</dbReference>
<dbReference type="OrthoDB" id="9804647at2"/>
<keyword evidence="7" id="KW-0547">Nucleotide-binding</keyword>
<keyword evidence="8 16" id="KW-0067">ATP-binding</keyword>
<organism evidence="19 20">
    <name type="scientific">Turneriella parva (strain ATCC BAA-1111 / DSM 21527 / NCTC 11395 / H)</name>
    <name type="common">Leptospira parva</name>
    <dbReference type="NCBI Taxonomy" id="869212"/>
    <lineage>
        <taxon>Bacteria</taxon>
        <taxon>Pseudomonadati</taxon>
        <taxon>Spirochaetota</taxon>
        <taxon>Spirochaetia</taxon>
        <taxon>Leptospirales</taxon>
        <taxon>Leptospiraceae</taxon>
        <taxon>Turneriella</taxon>
    </lineage>
</organism>
<accession>I4B1K2</accession>
<feature type="binding site" evidence="15">
    <location>
        <position position="384"/>
    </location>
    <ligand>
        <name>L-serine</name>
        <dbReference type="ChEBI" id="CHEBI:33384"/>
    </ligand>
</feature>
<evidence type="ECO:0000256" key="16">
    <source>
        <dbReference type="PIRSR" id="PIRSR001529-2"/>
    </source>
</evidence>
<evidence type="ECO:0000256" key="17">
    <source>
        <dbReference type="SAM" id="Coils"/>
    </source>
</evidence>
<dbReference type="InterPro" id="IPR015866">
    <property type="entry name" value="Ser-tRNA-synth_1_N"/>
</dbReference>
<feature type="binding site" evidence="15">
    <location>
        <position position="233"/>
    </location>
    <ligand>
        <name>L-serine</name>
        <dbReference type="ChEBI" id="CHEBI:33384"/>
    </ligand>
</feature>
<keyword evidence="10" id="KW-0030">Aminoacyl-tRNA synthetase</keyword>
<dbReference type="STRING" id="869212.Turpa_0505"/>
<dbReference type="PANTHER" id="PTHR43697">
    <property type="entry name" value="SERYL-TRNA SYNTHETASE"/>
    <property type="match status" value="1"/>
</dbReference>
<dbReference type="PROSITE" id="PS50862">
    <property type="entry name" value="AA_TRNA_LIGASE_II"/>
    <property type="match status" value="1"/>
</dbReference>
<evidence type="ECO:0000256" key="6">
    <source>
        <dbReference type="ARBA" id="ARBA00022598"/>
    </source>
</evidence>
<feature type="binding site" evidence="16">
    <location>
        <begin position="351"/>
        <end position="354"/>
    </location>
    <ligand>
        <name>ATP</name>
        <dbReference type="ChEBI" id="CHEBI:30616"/>
    </ligand>
</feature>
<dbReference type="SUPFAM" id="SSF46589">
    <property type="entry name" value="tRNA-binding arm"/>
    <property type="match status" value="1"/>
</dbReference>
<dbReference type="KEGG" id="tpx:Turpa_0505"/>
<evidence type="ECO:0000256" key="1">
    <source>
        <dbReference type="ARBA" id="ARBA00004496"/>
    </source>
</evidence>
<dbReference type="EMBL" id="CP002959">
    <property type="protein sequence ID" value="AFM11159.1"/>
    <property type="molecule type" value="Genomic_DNA"/>
</dbReference>
<keyword evidence="17" id="KW-0175">Coiled coil</keyword>
<feature type="domain" description="Aminoacyl-transfer RNA synthetases class-II family profile" evidence="18">
    <location>
        <begin position="175"/>
        <end position="415"/>
    </location>
</feature>
<comment type="catalytic activity">
    <reaction evidence="13">
        <text>tRNA(Ser) + L-serine + ATP = L-seryl-tRNA(Ser) + AMP + diphosphate + H(+)</text>
        <dbReference type="Rhea" id="RHEA:12292"/>
        <dbReference type="Rhea" id="RHEA-COMP:9669"/>
        <dbReference type="Rhea" id="RHEA-COMP:9703"/>
        <dbReference type="ChEBI" id="CHEBI:15378"/>
        <dbReference type="ChEBI" id="CHEBI:30616"/>
        <dbReference type="ChEBI" id="CHEBI:33019"/>
        <dbReference type="ChEBI" id="CHEBI:33384"/>
        <dbReference type="ChEBI" id="CHEBI:78442"/>
        <dbReference type="ChEBI" id="CHEBI:78533"/>
        <dbReference type="ChEBI" id="CHEBI:456215"/>
        <dbReference type="EC" id="6.1.1.11"/>
    </reaction>
</comment>
<dbReference type="GO" id="GO:0005524">
    <property type="term" value="F:ATP binding"/>
    <property type="evidence" value="ECO:0007669"/>
    <property type="project" value="UniProtKB-KW"/>
</dbReference>
<dbReference type="PRINTS" id="PR00981">
    <property type="entry name" value="TRNASYNTHSER"/>
</dbReference>
<gene>
    <name evidence="19" type="ordered locus">Turpa_0505</name>
</gene>
<evidence type="ECO:0000313" key="20">
    <source>
        <dbReference type="Proteomes" id="UP000006048"/>
    </source>
</evidence>
<evidence type="ECO:0000256" key="2">
    <source>
        <dbReference type="ARBA" id="ARBA00005045"/>
    </source>
</evidence>
<feature type="binding site" evidence="15">
    <location>
        <position position="264"/>
    </location>
    <ligand>
        <name>L-serine</name>
        <dbReference type="ChEBI" id="CHEBI:33384"/>
    </ligand>
</feature>
<evidence type="ECO:0000256" key="4">
    <source>
        <dbReference type="ARBA" id="ARBA00012840"/>
    </source>
</evidence>
<comment type="pathway">
    <text evidence="2">Aminoacyl-tRNA biosynthesis; selenocysteinyl-tRNA(Sec) biosynthesis; L-seryl-tRNA(Sec) from L-serine and tRNA(Sec): step 1/1.</text>
</comment>
<evidence type="ECO:0000256" key="12">
    <source>
        <dbReference type="ARBA" id="ARBA00047929"/>
    </source>
</evidence>
<keyword evidence="20" id="KW-1185">Reference proteome</keyword>
<evidence type="ECO:0000259" key="18">
    <source>
        <dbReference type="PROSITE" id="PS50862"/>
    </source>
</evidence>
<evidence type="ECO:0000256" key="11">
    <source>
        <dbReference type="ARBA" id="ARBA00039158"/>
    </source>
</evidence>
<dbReference type="AlphaFoldDB" id="I4B1K2"/>
<dbReference type="GO" id="GO:0005737">
    <property type="term" value="C:cytoplasm"/>
    <property type="evidence" value="ECO:0007669"/>
    <property type="project" value="UniProtKB-SubCell"/>
</dbReference>
<feature type="binding site" evidence="15">
    <location>
        <position position="287"/>
    </location>
    <ligand>
        <name>L-serine</name>
        <dbReference type="ChEBI" id="CHEBI:33384"/>
    </ligand>
</feature>
<dbReference type="InterPro" id="IPR010978">
    <property type="entry name" value="tRNA-bd_arm"/>
</dbReference>
<dbReference type="CDD" id="cd00770">
    <property type="entry name" value="SerRS_core"/>
    <property type="match status" value="1"/>
</dbReference>
<dbReference type="Pfam" id="PF02403">
    <property type="entry name" value="Seryl_tRNA_N"/>
    <property type="match status" value="1"/>
</dbReference>
<feature type="binding site" evidence="16">
    <location>
        <begin position="264"/>
        <end position="266"/>
    </location>
    <ligand>
        <name>ATP</name>
        <dbReference type="ChEBI" id="CHEBI:30616"/>
    </ligand>
</feature>
<keyword evidence="9" id="KW-0648">Protein biosynthesis</keyword>
<dbReference type="EC" id="6.1.1.11" evidence="4 14"/>
<evidence type="ECO:0000256" key="9">
    <source>
        <dbReference type="ARBA" id="ARBA00022917"/>
    </source>
</evidence>
<proteinExistence type="inferred from homology"/>
<evidence type="ECO:0000256" key="8">
    <source>
        <dbReference type="ARBA" id="ARBA00022840"/>
    </source>
</evidence>
<dbReference type="InterPro" id="IPR042103">
    <property type="entry name" value="SerRS_1_N_sf"/>
</dbReference>
<dbReference type="Pfam" id="PF00587">
    <property type="entry name" value="tRNA-synt_2b"/>
    <property type="match status" value="1"/>
</dbReference>
<comment type="catalytic activity">
    <reaction evidence="12">
        <text>tRNA(Sec) + L-serine + ATP = L-seryl-tRNA(Sec) + AMP + diphosphate + H(+)</text>
        <dbReference type="Rhea" id="RHEA:42580"/>
        <dbReference type="Rhea" id="RHEA-COMP:9742"/>
        <dbReference type="Rhea" id="RHEA-COMP:10128"/>
        <dbReference type="ChEBI" id="CHEBI:15378"/>
        <dbReference type="ChEBI" id="CHEBI:30616"/>
        <dbReference type="ChEBI" id="CHEBI:33019"/>
        <dbReference type="ChEBI" id="CHEBI:33384"/>
        <dbReference type="ChEBI" id="CHEBI:78442"/>
        <dbReference type="ChEBI" id="CHEBI:78533"/>
        <dbReference type="ChEBI" id="CHEBI:456215"/>
        <dbReference type="EC" id="6.1.1.11"/>
    </reaction>
</comment>
<dbReference type="PATRIC" id="fig|869212.3.peg.482"/>
<dbReference type="Gene3D" id="3.30.930.10">
    <property type="entry name" value="Bira Bifunctional Protein, Domain 2"/>
    <property type="match status" value="1"/>
</dbReference>
<dbReference type="PIRSF" id="PIRSF001529">
    <property type="entry name" value="Ser-tRNA-synth_IIa"/>
    <property type="match status" value="1"/>
</dbReference>
<evidence type="ECO:0000313" key="19">
    <source>
        <dbReference type="EMBL" id="AFM11159.1"/>
    </source>
</evidence>
<keyword evidence="6 19" id="KW-0436">Ligase</keyword>
<keyword evidence="5" id="KW-0963">Cytoplasm</keyword>
<dbReference type="GO" id="GO:0006434">
    <property type="term" value="P:seryl-tRNA aminoacylation"/>
    <property type="evidence" value="ECO:0007669"/>
    <property type="project" value="UniProtKB-UniRule"/>
</dbReference>
<dbReference type="InterPro" id="IPR002317">
    <property type="entry name" value="Ser-tRNA-ligase_type_1"/>
</dbReference>
<feature type="binding site" evidence="16">
    <location>
        <begin position="280"/>
        <end position="283"/>
    </location>
    <ligand>
        <name>ATP</name>
        <dbReference type="ChEBI" id="CHEBI:30616"/>
    </ligand>
</feature>